<dbReference type="EMBL" id="FAOZ01000019">
    <property type="protein sequence ID" value="CUU58398.1"/>
    <property type="molecule type" value="Genomic_DNA"/>
</dbReference>
<evidence type="ECO:0000313" key="3">
    <source>
        <dbReference type="Proteomes" id="UP000198802"/>
    </source>
</evidence>
<dbReference type="PROSITE" id="PS00175">
    <property type="entry name" value="PG_MUTASE"/>
    <property type="match status" value="1"/>
</dbReference>
<dbReference type="GO" id="GO:0016791">
    <property type="term" value="F:phosphatase activity"/>
    <property type="evidence" value="ECO:0007669"/>
    <property type="project" value="TreeGrafter"/>
</dbReference>
<accession>A0A0S4QTH2</accession>
<dbReference type="SMART" id="SM00855">
    <property type="entry name" value="PGAM"/>
    <property type="match status" value="1"/>
</dbReference>
<dbReference type="Pfam" id="PF00300">
    <property type="entry name" value="His_Phos_1"/>
    <property type="match status" value="1"/>
</dbReference>
<name>A0A0S4QTH2_9ACTN</name>
<dbReference type="InterPro" id="IPR001345">
    <property type="entry name" value="PG/BPGM_mutase_AS"/>
</dbReference>
<keyword evidence="3" id="KW-1185">Reference proteome</keyword>
<feature type="region of interest" description="Disordered" evidence="1">
    <location>
        <begin position="177"/>
        <end position="215"/>
    </location>
</feature>
<gene>
    <name evidence="2" type="ORF">Ga0074812_11931</name>
</gene>
<dbReference type="PANTHER" id="PTHR48100">
    <property type="entry name" value="BROAD-SPECIFICITY PHOSPHATASE YOR283W-RELATED"/>
    <property type="match status" value="1"/>
</dbReference>
<evidence type="ECO:0000256" key="1">
    <source>
        <dbReference type="SAM" id="MobiDB-lite"/>
    </source>
</evidence>
<dbReference type="Gene3D" id="3.40.50.1240">
    <property type="entry name" value="Phosphoglycerate mutase-like"/>
    <property type="match status" value="1"/>
</dbReference>
<dbReference type="RefSeq" id="WP_242666390.1">
    <property type="nucleotide sequence ID" value="NZ_FAOZ01000019.1"/>
</dbReference>
<organism evidence="2 3">
    <name type="scientific">Parafrankia irregularis</name>
    <dbReference type="NCBI Taxonomy" id="795642"/>
    <lineage>
        <taxon>Bacteria</taxon>
        <taxon>Bacillati</taxon>
        <taxon>Actinomycetota</taxon>
        <taxon>Actinomycetes</taxon>
        <taxon>Frankiales</taxon>
        <taxon>Frankiaceae</taxon>
        <taxon>Parafrankia</taxon>
    </lineage>
</organism>
<feature type="compositionally biased region" description="Basic and acidic residues" evidence="1">
    <location>
        <begin position="194"/>
        <end position="204"/>
    </location>
</feature>
<sequence>MGRLVWLVRHGESTANAGQPGTDPDGIGLTDLGLRQADFVADAVPRDPSLIVVSGFLRAQLTAEPTTRRFPTTPQEIWEVHEFTYLGSLYGKPMSDRDRAPYASSYWLAANPYHVDRPEVGSESFAGLLDRADRLLARLRLAPPGLVVVFSHGMFIRAVDWCLRSRAGRVQRLDMGGYREHQQGNPVPNGSVIELHEDDRELRQPIDLTPHGSKR</sequence>
<dbReference type="InterPro" id="IPR029033">
    <property type="entry name" value="His_PPase_superfam"/>
</dbReference>
<dbReference type="AlphaFoldDB" id="A0A0S4QTH2"/>
<proteinExistence type="predicted"/>
<dbReference type="InterPro" id="IPR013078">
    <property type="entry name" value="His_Pase_superF_clade-1"/>
</dbReference>
<reference evidence="3" key="1">
    <citation type="submission" date="2015-11" db="EMBL/GenBank/DDBJ databases">
        <authorList>
            <person name="Varghese N."/>
        </authorList>
    </citation>
    <scope>NUCLEOTIDE SEQUENCE [LARGE SCALE GENOMIC DNA]</scope>
    <source>
        <strain evidence="3">DSM 45899</strain>
    </source>
</reference>
<evidence type="ECO:0000313" key="2">
    <source>
        <dbReference type="EMBL" id="CUU58398.1"/>
    </source>
</evidence>
<dbReference type="Proteomes" id="UP000198802">
    <property type="component" value="Unassembled WGS sequence"/>
</dbReference>
<dbReference type="CDD" id="cd07067">
    <property type="entry name" value="HP_PGM_like"/>
    <property type="match status" value="1"/>
</dbReference>
<protein>
    <submittedName>
        <fullName evidence="2">Broad specificity phosphatase PhoE</fullName>
    </submittedName>
</protein>
<dbReference type="InterPro" id="IPR050275">
    <property type="entry name" value="PGM_Phosphatase"/>
</dbReference>
<dbReference type="SUPFAM" id="SSF53254">
    <property type="entry name" value="Phosphoglycerate mutase-like"/>
    <property type="match status" value="1"/>
</dbReference>